<dbReference type="STRING" id="65357.A0A024FVZ4"/>
<evidence type="ECO:0000259" key="2">
    <source>
        <dbReference type="PROSITE" id="PS51387"/>
    </source>
</evidence>
<dbReference type="PANTHER" id="PTHR43762:SF1">
    <property type="entry name" value="D-ARABINONO-1,4-LACTONE OXIDASE"/>
    <property type="match status" value="1"/>
</dbReference>
<dbReference type="GO" id="GO:0071949">
    <property type="term" value="F:FAD binding"/>
    <property type="evidence" value="ECO:0007669"/>
    <property type="project" value="InterPro"/>
</dbReference>
<dbReference type="InterPro" id="IPR016166">
    <property type="entry name" value="FAD-bd_PCMH"/>
</dbReference>
<dbReference type="Gene3D" id="3.30.465.10">
    <property type="match status" value="1"/>
</dbReference>
<dbReference type="EMBL" id="CAIX01000531">
    <property type="protein sequence ID" value="CCI11057.1"/>
    <property type="molecule type" value="Genomic_DNA"/>
</dbReference>
<dbReference type="InterPro" id="IPR016171">
    <property type="entry name" value="Vanillyl_alc_oxidase_C-sub2"/>
</dbReference>
<keyword evidence="4" id="KW-1185">Reference proteome</keyword>
<proteinExistence type="predicted"/>
<protein>
    <recommendedName>
        <fullName evidence="2">FAD-binding PCMH-type domain-containing protein</fullName>
    </recommendedName>
</protein>
<dbReference type="Gene3D" id="3.30.43.10">
    <property type="entry name" value="Uridine Diphospho-n-acetylenolpyruvylglucosamine Reductase, domain 2"/>
    <property type="match status" value="1"/>
</dbReference>
<dbReference type="PIRSF" id="PIRSF000136">
    <property type="entry name" value="LGO_GLO"/>
    <property type="match status" value="1"/>
</dbReference>
<dbReference type="InterPro" id="IPR016169">
    <property type="entry name" value="FAD-bd_PCMH_sub2"/>
</dbReference>
<dbReference type="InterPro" id="IPR016167">
    <property type="entry name" value="FAD-bd_PCMH_sub1"/>
</dbReference>
<feature type="domain" description="FAD-binding PCMH-type" evidence="2">
    <location>
        <begin position="76"/>
        <end position="259"/>
    </location>
</feature>
<dbReference type="NCBIfam" id="TIGR01676">
    <property type="entry name" value="GLDHase"/>
    <property type="match status" value="1"/>
</dbReference>
<dbReference type="Proteomes" id="UP000053237">
    <property type="component" value="Unassembled WGS sequence"/>
</dbReference>
<name>A0A024FVZ4_9STRA</name>
<dbReference type="InterPro" id="IPR006094">
    <property type="entry name" value="Oxid_FAD_bind_N"/>
</dbReference>
<dbReference type="Pfam" id="PF04030">
    <property type="entry name" value="ALO"/>
    <property type="match status" value="2"/>
</dbReference>
<gene>
    <name evidence="3" type="ORF">BN9_123040</name>
</gene>
<dbReference type="GO" id="GO:0016633">
    <property type="term" value="F:galactonolactone dehydrogenase activity"/>
    <property type="evidence" value="ECO:0007669"/>
    <property type="project" value="InterPro"/>
</dbReference>
<dbReference type="Pfam" id="PF01565">
    <property type="entry name" value="FAD_binding_4"/>
    <property type="match status" value="1"/>
</dbReference>
<dbReference type="Gene3D" id="3.30.70.2520">
    <property type="match status" value="1"/>
</dbReference>
<evidence type="ECO:0000313" key="3">
    <source>
        <dbReference type="EMBL" id="CCI11057.1"/>
    </source>
</evidence>
<dbReference type="InterPro" id="IPR036318">
    <property type="entry name" value="FAD-bd_PCMH-like_sf"/>
</dbReference>
<evidence type="ECO:0000256" key="1">
    <source>
        <dbReference type="ARBA" id="ARBA00023002"/>
    </source>
</evidence>
<evidence type="ECO:0000313" key="4">
    <source>
        <dbReference type="Proteomes" id="UP000053237"/>
    </source>
</evidence>
<reference evidence="3 4" key="1">
    <citation type="submission" date="2012-05" db="EMBL/GenBank/DDBJ databases">
        <title>Recombination and specialization in a pathogen metapopulation.</title>
        <authorList>
            <person name="Gardiner A."/>
            <person name="Kemen E."/>
            <person name="Schultz-Larsen T."/>
            <person name="MacLean D."/>
            <person name="Van Oosterhout C."/>
            <person name="Jones J.D.G."/>
        </authorList>
    </citation>
    <scope>NUCLEOTIDE SEQUENCE [LARGE SCALE GENOMIC DNA]</scope>
    <source>
        <strain evidence="3 4">Ac Nc2</strain>
    </source>
</reference>
<dbReference type="GO" id="GO:0003885">
    <property type="term" value="F:D-arabinono-1,4-lactone oxidase activity"/>
    <property type="evidence" value="ECO:0007669"/>
    <property type="project" value="InterPro"/>
</dbReference>
<dbReference type="PROSITE" id="PS51387">
    <property type="entry name" value="FAD_PCMH"/>
    <property type="match status" value="1"/>
</dbReference>
<comment type="caution">
    <text evidence="3">The sequence shown here is derived from an EMBL/GenBank/DDBJ whole genome shotgun (WGS) entry which is preliminary data.</text>
</comment>
<dbReference type="InterPro" id="IPR010029">
    <property type="entry name" value="GL_DH"/>
</dbReference>
<dbReference type="InterPro" id="IPR010031">
    <property type="entry name" value="FAD_lactone_oxidase-like"/>
</dbReference>
<dbReference type="PANTHER" id="PTHR43762">
    <property type="entry name" value="L-GULONOLACTONE OXIDASE"/>
    <property type="match status" value="1"/>
</dbReference>
<keyword evidence="1" id="KW-0560">Oxidoreductase</keyword>
<sequence length="565" mass="64377">MWRRISPRASLKYTRFPRLEVFRLTSSSIKLQQKAALCKSTMAILCVGCVIGNCICRTEEQEEKVEHFLSNWSCTHECQPRALYEPENVAELKSILQIHHAQGKKIRCVGAGISPNGIGFSSKVKYPKEDVTLYHEDMVSVASLDKVLNVDTSNNCVTVEPGIKVDCLLEHLRAHGLTLKNVASIRDQQIGGLLQSGCHGTGAKISPMDAQIEEMILLTPGEGEITLSASKQPEVFALAKCGLGALGILTKVTLQCVPVHYLIEKTIVINVEQIRQHHTEWLTEFQHLRYMWIPYTDCAVVVQCKQISLEEMLDLEKFNAKFPSSSIDMSERLAPAQKLYRNCCGDRADPTYTNWDFFTMRDQLIALDPLNKEHIKLVNEIEMKFWKLGEGYRIGLSDNIISFDCGGQQLVHEIAFPVYDMNDIDCVAEILQEVDRANIPCPAPIEQRWSARSTSSMSPASSSDPNQVFCWIGTIMYLPTSEINSRKAITKQFGEYNEIVRNVKDRYNGFEHWAKLEWPEDEEKRRKLQEKFRARYPLDSFRKARDTLDPKHILSNEFVDRLLEL</sequence>
<dbReference type="AlphaFoldDB" id="A0A024FVZ4"/>
<accession>A0A024FVZ4</accession>
<dbReference type="InParanoid" id="A0A024FVZ4"/>
<organism evidence="3 4">
    <name type="scientific">Albugo candida</name>
    <dbReference type="NCBI Taxonomy" id="65357"/>
    <lineage>
        <taxon>Eukaryota</taxon>
        <taxon>Sar</taxon>
        <taxon>Stramenopiles</taxon>
        <taxon>Oomycota</taxon>
        <taxon>Peronosporomycetes</taxon>
        <taxon>Albuginales</taxon>
        <taxon>Albuginaceae</taxon>
        <taxon>Albugo</taxon>
    </lineage>
</organism>
<dbReference type="InterPro" id="IPR007173">
    <property type="entry name" value="ALO_C"/>
</dbReference>
<dbReference type="SUPFAM" id="SSF56176">
    <property type="entry name" value="FAD-binding/transporter-associated domain-like"/>
    <property type="match status" value="1"/>
</dbReference>
<dbReference type="Gene3D" id="1.10.45.10">
    <property type="entry name" value="Vanillyl-alcohol Oxidase, Chain A, domain 4"/>
    <property type="match status" value="1"/>
</dbReference>
<dbReference type="OrthoDB" id="610608at2759"/>
<dbReference type="GO" id="GO:0016020">
    <property type="term" value="C:membrane"/>
    <property type="evidence" value="ECO:0007669"/>
    <property type="project" value="InterPro"/>
</dbReference>